<gene>
    <name evidence="2" type="ordered locus">XAC0199</name>
</gene>
<dbReference type="Gene3D" id="1.25.40.10">
    <property type="entry name" value="Tetratricopeptide repeat domain"/>
    <property type="match status" value="3"/>
</dbReference>
<sequence length="710" mass="77388">MQAAAARIVTIAVCPGPAAAMQDAILQALRRDAADDAVALAREWVTNAPDHAAAHRWLALALQQQGQPALALDSIDTALTLTPEDADLHLLRAGALLATRDLSAADAALSRTTALDPNQFNAYVMQAHLAVARGDLDEAERLSRTAARLAPEHPQLLAVDGVVEMRRGQDDRALSLLTRAAEQLPDDARVLFSLGFAYLQKEHFAFAERAFERVIELNPPGTALRAFIAQLAQRQGRLDDALAAMQGVLDQPDGDLPAMRRLAGEMELQAGRPDQAAAHLRLALAHWPADRRTLHALLTAWERLGAVDDARDTLDAALATSATAHDLWLARLAVEPVGGPQAQAVIERWLLAMPEHLPALEALMRVHDMQGQADEAEMVARQIVAVEPGRISGEQRIVEALLQRDPPAAIACVESLIESLPAPQQTVLRPWLGNVQDRAGQPDAAVGTWMQFHREQAQHRLPLPPQAARQPTQWPALGSIPDTVTARPLFVWGTPGSHVERLVAVMGAATPLVRGDRYGITPPSDALQSYRTLEQLASGELAPTALVEGWKAQLPRRGIDDGNVIDWLLWWDNTLLTALRPHLPEGRLAIALRDPRDMLLDWLSAGASAPLALQSPQQATDWLLIALEQLATLHERDLYPHRIIRLDGIEDDPQGISTALEQAFGLSFPLVEPRGPARLASGRWRDYRGVLGAQFDLLTLIAVRFGYPQD</sequence>
<dbReference type="PANTHER" id="PTHR12558">
    <property type="entry name" value="CELL DIVISION CYCLE 16,23,27"/>
    <property type="match status" value="1"/>
</dbReference>
<dbReference type="InterPro" id="IPR019734">
    <property type="entry name" value="TPR_rpt"/>
</dbReference>
<accession>A0AAI7ZCG3</accession>
<dbReference type="InterPro" id="IPR011990">
    <property type="entry name" value="TPR-like_helical_dom_sf"/>
</dbReference>
<keyword evidence="1" id="KW-0802">TPR repeat</keyword>
<dbReference type="KEGG" id="xac:XAC0199"/>
<dbReference type="PANTHER" id="PTHR12558:SF13">
    <property type="entry name" value="CELL DIVISION CYCLE PROTEIN 27 HOMOLOG"/>
    <property type="match status" value="1"/>
</dbReference>
<protein>
    <recommendedName>
        <fullName evidence="4">Adenylate cyclase</fullName>
    </recommendedName>
</protein>
<dbReference type="PROSITE" id="PS50005">
    <property type="entry name" value="TPR"/>
    <property type="match status" value="1"/>
</dbReference>
<reference evidence="2 3" key="1">
    <citation type="journal article" date="2002" name="Nature">
        <title>Comparison of the genomes of two Xanthomonas pathogens with differing host specificities.</title>
        <authorList>
            <person name="da Silva A.C."/>
            <person name="Ferro J.A."/>
            <person name="Reinach F.C."/>
            <person name="Farah C.S."/>
            <person name="Furlan L.R."/>
            <person name="Quaggio R.B."/>
            <person name="Monteiro-Vitorello C.B."/>
            <person name="Van Sluys M.A."/>
            <person name="Almeida N.F."/>
            <person name="Alves L.M."/>
            <person name="do Amaral A.M."/>
            <person name="Bertolini M.C."/>
            <person name="Camargo L.E."/>
            <person name="Camarotte G."/>
            <person name="Cannavan F."/>
            <person name="Cardozo J."/>
            <person name="Chambergo F."/>
            <person name="Ciapina L.P."/>
            <person name="Cicarelli R.M."/>
            <person name="Coutinho L.L."/>
            <person name="Cursino-Santos J.R."/>
            <person name="El-Dorry H."/>
            <person name="Faria J.B."/>
            <person name="Ferreira A.J."/>
            <person name="Ferreira R.C."/>
            <person name="Ferro M.I."/>
            <person name="Formighieri E.F."/>
            <person name="Franco M.C."/>
            <person name="Greggio C.C."/>
            <person name="Gruber A."/>
            <person name="Katsuyama A.M."/>
            <person name="Kishi L.T."/>
            <person name="Leite R.P."/>
            <person name="Lemos E.G."/>
            <person name="Lemos M.V."/>
            <person name="Locali E.C."/>
            <person name="Machado M.A."/>
            <person name="Madeira A.M."/>
            <person name="Martinez-Rossi N.M."/>
            <person name="Martins E.C."/>
            <person name="Meidanis J."/>
            <person name="Menck C.F."/>
            <person name="Miyaki C.Y."/>
            <person name="Moon D.H."/>
            <person name="Moreira L.M."/>
            <person name="Novo M.T."/>
            <person name="Okura V.K."/>
            <person name="Oliveira M.C."/>
            <person name="Oliveira V.R."/>
            <person name="Pereira H.A."/>
            <person name="Rossi A."/>
            <person name="Sena J.A."/>
            <person name="Silva C."/>
            <person name="de Souza R.F."/>
            <person name="Spinola L.A."/>
            <person name="Takita M.A."/>
            <person name="Tamura R.E."/>
            <person name="Teixeira E.C."/>
            <person name="Tezza R.I."/>
            <person name="Trindade dos Santos M."/>
            <person name="Truffi D."/>
            <person name="Tsai S.M."/>
            <person name="White F.F."/>
            <person name="Setubal J.C."/>
            <person name="Kitajima J.P."/>
        </authorList>
    </citation>
    <scope>NUCLEOTIDE SEQUENCE [LARGE SCALE GENOMIC DNA]</scope>
    <source>
        <strain evidence="2 3">306</strain>
    </source>
</reference>
<evidence type="ECO:0000256" key="1">
    <source>
        <dbReference type="PROSITE-ProRule" id="PRU00339"/>
    </source>
</evidence>
<dbReference type="Pfam" id="PF13432">
    <property type="entry name" value="TPR_16"/>
    <property type="match status" value="4"/>
</dbReference>
<dbReference type="SMART" id="SM00028">
    <property type="entry name" value="TPR"/>
    <property type="match status" value="6"/>
</dbReference>
<evidence type="ECO:0000313" key="2">
    <source>
        <dbReference type="EMBL" id="AAM35091.1"/>
    </source>
</evidence>
<evidence type="ECO:0000313" key="3">
    <source>
        <dbReference type="Proteomes" id="UP000000576"/>
    </source>
</evidence>
<feature type="repeat" description="TPR" evidence="1">
    <location>
        <begin position="188"/>
        <end position="221"/>
    </location>
</feature>
<dbReference type="AlphaFoldDB" id="A0AAI7ZCG3"/>
<dbReference type="SUPFAM" id="SSF48452">
    <property type="entry name" value="TPR-like"/>
    <property type="match status" value="2"/>
</dbReference>
<organism evidence="2 3">
    <name type="scientific">Xanthomonas axonopodis pv. citri (strain 306)</name>
    <dbReference type="NCBI Taxonomy" id="190486"/>
    <lineage>
        <taxon>Bacteria</taxon>
        <taxon>Pseudomonadati</taxon>
        <taxon>Pseudomonadota</taxon>
        <taxon>Gammaproteobacteria</taxon>
        <taxon>Lysobacterales</taxon>
        <taxon>Lysobacteraceae</taxon>
        <taxon>Xanthomonas</taxon>
    </lineage>
</organism>
<evidence type="ECO:0008006" key="4">
    <source>
        <dbReference type="Google" id="ProtNLM"/>
    </source>
</evidence>
<dbReference type="Proteomes" id="UP000000576">
    <property type="component" value="Chromosome"/>
</dbReference>
<name>A0AAI7ZCG3_XANAC</name>
<proteinExistence type="predicted"/>
<dbReference type="EMBL" id="AE008923">
    <property type="protein sequence ID" value="AAM35091.1"/>
    <property type="molecule type" value="Genomic_DNA"/>
</dbReference>